<evidence type="ECO:0000313" key="2">
    <source>
        <dbReference type="EMBL" id="RCX12319.1"/>
    </source>
</evidence>
<keyword evidence="3" id="KW-1185">Reference proteome</keyword>
<dbReference type="PANTHER" id="PTHR43741">
    <property type="entry name" value="FMN-DEPENDENT NADH-AZOREDUCTASE 1"/>
    <property type="match status" value="1"/>
</dbReference>
<dbReference type="OrthoDB" id="9790975at2"/>
<organism evidence="2 3">
    <name type="scientific">Anaerobacterium chartisolvens</name>
    <dbReference type="NCBI Taxonomy" id="1297424"/>
    <lineage>
        <taxon>Bacteria</taxon>
        <taxon>Bacillati</taxon>
        <taxon>Bacillota</taxon>
        <taxon>Clostridia</taxon>
        <taxon>Eubacteriales</taxon>
        <taxon>Oscillospiraceae</taxon>
        <taxon>Anaerobacterium</taxon>
    </lineage>
</organism>
<dbReference type="AlphaFoldDB" id="A0A369ASK1"/>
<feature type="domain" description="NADPH-dependent FMN reductase-like" evidence="1">
    <location>
        <begin position="1"/>
        <end position="132"/>
    </location>
</feature>
<dbReference type="Gene3D" id="3.40.50.360">
    <property type="match status" value="1"/>
</dbReference>
<gene>
    <name evidence="2" type="ORF">DFR58_1225</name>
</gene>
<dbReference type="InterPro" id="IPR005025">
    <property type="entry name" value="FMN_Rdtase-like_dom"/>
</dbReference>
<dbReference type="InterPro" id="IPR050104">
    <property type="entry name" value="FMN-dep_NADH:Q_OxRdtase_AzoR1"/>
</dbReference>
<dbReference type="RefSeq" id="WP_114298942.1">
    <property type="nucleotide sequence ID" value="NZ_QPJT01000022.1"/>
</dbReference>
<dbReference type="EMBL" id="QPJT01000022">
    <property type="protein sequence ID" value="RCX12319.1"/>
    <property type="molecule type" value="Genomic_DNA"/>
</dbReference>
<protein>
    <submittedName>
        <fullName evidence="2">NADPH-dependent FMN reductase</fullName>
    </submittedName>
</protein>
<reference evidence="2 3" key="1">
    <citation type="submission" date="2018-07" db="EMBL/GenBank/DDBJ databases">
        <title>Genomic Encyclopedia of Type Strains, Phase IV (KMG-IV): sequencing the most valuable type-strain genomes for metagenomic binning, comparative biology and taxonomic classification.</title>
        <authorList>
            <person name="Goeker M."/>
        </authorList>
    </citation>
    <scope>NUCLEOTIDE SEQUENCE [LARGE SCALE GENOMIC DNA]</scope>
    <source>
        <strain evidence="2 3">DSM 27016</strain>
    </source>
</reference>
<dbReference type="Proteomes" id="UP000253034">
    <property type="component" value="Unassembled WGS sequence"/>
</dbReference>
<dbReference type="SUPFAM" id="SSF52218">
    <property type="entry name" value="Flavoproteins"/>
    <property type="match status" value="1"/>
</dbReference>
<dbReference type="Pfam" id="PF03358">
    <property type="entry name" value="FMN_red"/>
    <property type="match status" value="1"/>
</dbReference>
<dbReference type="InterPro" id="IPR029039">
    <property type="entry name" value="Flavoprotein-like_sf"/>
</dbReference>
<dbReference type="GO" id="GO:0016491">
    <property type="term" value="F:oxidoreductase activity"/>
    <property type="evidence" value="ECO:0007669"/>
    <property type="project" value="InterPro"/>
</dbReference>
<dbReference type="PANTHER" id="PTHR43741:SF4">
    <property type="entry name" value="FMN-DEPENDENT NADH:QUINONE OXIDOREDUCTASE"/>
    <property type="match status" value="1"/>
</dbReference>
<accession>A0A369ASK1</accession>
<comment type="caution">
    <text evidence="2">The sequence shown here is derived from an EMBL/GenBank/DDBJ whole genome shotgun (WGS) entry which is preliminary data.</text>
</comment>
<evidence type="ECO:0000259" key="1">
    <source>
        <dbReference type="Pfam" id="PF03358"/>
    </source>
</evidence>
<proteinExistence type="predicted"/>
<evidence type="ECO:0000313" key="3">
    <source>
        <dbReference type="Proteomes" id="UP000253034"/>
    </source>
</evidence>
<sequence>MKYLIINGSPRKGNTWKLVVAAKDNIRRVDSSATFDEIHLIKEGLPFCCGCSACFRLGHEKCPHSVKIIEIITSMERADGIIIASTTYFMRETSVLKNLFDHLCFMTHRPHFFKSKALIITTTGGVGGGQAAKGISSFLKSIGFNRCYLFSTASYSWNDYKINEKTGLRLSNVTGRFCKDVLSGKLHSPSCLLLIPYNLFRGMSISYAKGSEFETQDGVHWAEDHRKNSVYDSSVHVPLYKKLFGQLFYIIGKFAGRKMTVTYKKD</sequence>
<name>A0A369ASK1_9FIRM</name>